<dbReference type="GO" id="GO:0018580">
    <property type="term" value="F:nitronate monooxygenase activity"/>
    <property type="evidence" value="ECO:0007669"/>
    <property type="project" value="InterPro"/>
</dbReference>
<evidence type="ECO:0000313" key="8">
    <source>
        <dbReference type="Proteomes" id="UP000501346"/>
    </source>
</evidence>
<dbReference type="OrthoDB" id="10265891at2759"/>
<evidence type="ECO:0000256" key="5">
    <source>
        <dbReference type="ARBA" id="ARBA00023002"/>
    </source>
</evidence>
<protein>
    <submittedName>
        <fullName evidence="7">Uncharacterized protein</fullName>
    </submittedName>
</protein>
<dbReference type="InterPro" id="IPR013785">
    <property type="entry name" value="Aldolase_TIM"/>
</dbReference>
<keyword evidence="3" id="KW-0285">Flavoprotein</keyword>
<dbReference type="AlphaFoldDB" id="A0A6C1EBY3"/>
<evidence type="ECO:0000256" key="3">
    <source>
        <dbReference type="ARBA" id="ARBA00022630"/>
    </source>
</evidence>
<dbReference type="CDD" id="cd04730">
    <property type="entry name" value="NPD_like"/>
    <property type="match status" value="1"/>
</dbReference>
<gene>
    <name evidence="7" type="ORF">GRS66_008854</name>
</gene>
<dbReference type="PANTHER" id="PTHR42747">
    <property type="entry name" value="NITRONATE MONOOXYGENASE-RELATED"/>
    <property type="match status" value="1"/>
</dbReference>
<keyword evidence="4" id="KW-0288">FMN</keyword>
<dbReference type="Pfam" id="PF03060">
    <property type="entry name" value="NMO"/>
    <property type="match status" value="1"/>
</dbReference>
<organism evidence="7 8">
    <name type="scientific">Saccharomyces pastorianus</name>
    <name type="common">Lager yeast</name>
    <name type="synonym">Saccharomyces cerevisiae x Saccharomyces eubayanus</name>
    <dbReference type="NCBI Taxonomy" id="27292"/>
    <lineage>
        <taxon>Eukaryota</taxon>
        <taxon>Fungi</taxon>
        <taxon>Dikarya</taxon>
        <taxon>Ascomycota</taxon>
        <taxon>Saccharomycotina</taxon>
        <taxon>Saccharomycetes</taxon>
        <taxon>Saccharomycetales</taxon>
        <taxon>Saccharomycetaceae</taxon>
        <taxon>Saccharomyces</taxon>
    </lineage>
</organism>
<evidence type="ECO:0000256" key="4">
    <source>
        <dbReference type="ARBA" id="ARBA00022643"/>
    </source>
</evidence>
<keyword evidence="5" id="KW-0560">Oxidoreductase</keyword>
<proteinExistence type="inferred from homology"/>
<comment type="cofactor">
    <cofactor evidence="1">
        <name>FMN</name>
        <dbReference type="ChEBI" id="CHEBI:58210"/>
    </cofactor>
</comment>
<evidence type="ECO:0000256" key="2">
    <source>
        <dbReference type="ARBA" id="ARBA00009881"/>
    </source>
</evidence>
<dbReference type="Proteomes" id="UP000501346">
    <property type="component" value="Chromosome SeX-ScX"/>
</dbReference>
<dbReference type="InterPro" id="IPR004136">
    <property type="entry name" value="NMO"/>
</dbReference>
<dbReference type="EMBL" id="CP049007">
    <property type="protein sequence ID" value="QID86237.1"/>
    <property type="molecule type" value="Genomic_DNA"/>
</dbReference>
<keyword evidence="6" id="KW-0503">Monooxygenase</keyword>
<dbReference type="Gene3D" id="3.20.20.70">
    <property type="entry name" value="Aldolase class I"/>
    <property type="match status" value="1"/>
</dbReference>
<dbReference type="PANTHER" id="PTHR42747:SF3">
    <property type="entry name" value="NITRONATE MONOOXYGENASE-RELATED"/>
    <property type="match status" value="1"/>
</dbReference>
<dbReference type="FunFam" id="3.20.20.70:FF:000344">
    <property type="entry name" value="Conserved protein"/>
    <property type="match status" value="1"/>
</dbReference>
<sequence length="404" mass="45143">MYFLNQLIFQDVSVMLVDKREDMSRSFQKCLNLKYPIIQAPMAGVTTIEMAAKACIAGAIASLPLSHLDFRKVNDIEKLKLMVSQFRDQVADESLEGNLNLNFFCHDIVDKPTDLQTANWAKLYRKSMNVPIDMNEIKFDNGNVSFKAFEKENALQDFFQYLSDGFRPKIISFHFGHPSKSTIEYLQKIGILIFVTATSVREVRLLARLGINGIVCQGYEAGGHRGNFLVNDPKDDENLSTVQLVKRTVDELAEMKNKGLIHATPFVIAAGGIMDSKDISYMLSQQADAVQVGTAFLGCSESNASKNFSSPFTRETTTKMVNIISGKPARTISTPFIEKVIANFQGEELPPYGYMYSAFKQVRKKYPELANFILAGQGFQNVQSGITTDKKIETMGGRLKIDGK</sequence>
<accession>A0A6C1EBY3</accession>
<reference evidence="7 8" key="1">
    <citation type="journal article" date="2019" name="BMC Genomics">
        <title>Chromosome level assembly and comparative genome analysis confirm lager-brewing yeasts originated from a single hybridization.</title>
        <authorList>
            <person name="Salazar A.N."/>
            <person name="Gorter de Vries A.R."/>
            <person name="van den Broek M."/>
            <person name="Brouwers N."/>
            <person name="de la Torre Cortes P."/>
            <person name="Kuijpers N.G.A."/>
            <person name="Daran J.G."/>
            <person name="Abeel T."/>
        </authorList>
    </citation>
    <scope>NUCLEOTIDE SEQUENCE [LARGE SCALE GENOMIC DNA]</scope>
    <source>
        <strain evidence="7 8">CBS 1483</strain>
    </source>
</reference>
<name>A0A6C1EBY3_SACPS</name>
<keyword evidence="8" id="KW-1185">Reference proteome</keyword>
<evidence type="ECO:0000313" key="7">
    <source>
        <dbReference type="EMBL" id="QID86237.1"/>
    </source>
</evidence>
<evidence type="ECO:0000256" key="6">
    <source>
        <dbReference type="ARBA" id="ARBA00023033"/>
    </source>
</evidence>
<dbReference type="SUPFAM" id="SSF51412">
    <property type="entry name" value="Inosine monophosphate dehydrogenase (IMPDH)"/>
    <property type="match status" value="1"/>
</dbReference>
<evidence type="ECO:0000256" key="1">
    <source>
        <dbReference type="ARBA" id="ARBA00001917"/>
    </source>
</evidence>
<comment type="similarity">
    <text evidence="2">Belongs to the nitronate monooxygenase family. NMO class I subfamily.</text>
</comment>